<dbReference type="AlphaFoldDB" id="A0A8H5ZHP0"/>
<evidence type="ECO:0000313" key="3">
    <source>
        <dbReference type="EMBL" id="KAF5849477.1"/>
    </source>
</evidence>
<gene>
    <name evidence="3" type="ORF">GGP41_006420</name>
</gene>
<comment type="caution">
    <text evidence="3">The sequence shown here is derived from an EMBL/GenBank/DDBJ whole genome shotgun (WGS) entry which is preliminary data.</text>
</comment>
<evidence type="ECO:0000259" key="2">
    <source>
        <dbReference type="PROSITE" id="PS50181"/>
    </source>
</evidence>
<proteinExistence type="predicted"/>
<feature type="region of interest" description="Disordered" evidence="1">
    <location>
        <begin position="1"/>
        <end position="78"/>
    </location>
</feature>
<dbReference type="EMBL" id="WNKQ01000009">
    <property type="protein sequence ID" value="KAF5849477.1"/>
    <property type="molecule type" value="Genomic_DNA"/>
</dbReference>
<evidence type="ECO:0000313" key="4">
    <source>
        <dbReference type="Proteomes" id="UP000624244"/>
    </source>
</evidence>
<dbReference type="Proteomes" id="UP000624244">
    <property type="component" value="Unassembled WGS sequence"/>
</dbReference>
<sequence length="1079" mass="120599">MQPRVPQDFFNAFGQQQNNTSDDGGVGQDWTFRLPLRPQGNAPEQRQPRLSPDRPREPKQDEDDDEARSAVDDMSLERTIDPLHRVMAVTSKRPRQTIENADDKDMSNMLRNNGAVAVMVYHSESPDLQANDIWPQCRSPTKLPARYYLLDHNIQYASGPKPQTSSNGGVRGTVSKQKQEAAALPAGAPISRSQWKLPVELVELIASFLNRDDIKALRLVSRELNHYVSQVIFKTVVVPFNTEIYGMLGKEVKPDLKGKKRAKFETTRYSWKNANGDEVYDGHGLDVFRGFGKHIRRYGMSFEVNEDSLSAPPIKSLTENKTSFWGRYEWPYEEYRRFDAVAGLETAADETPRMKTAFSELTEVKELALSIDSGLGWLNGPDKSIRARIFHRPSNVFGTNKAVPDRRAQAQQELWRHIDLCYQEVGSDIRHATLYRMEGQRPLSELRDAGLLADAQPEMPYLDPQLIHEATPHDILDIPMPTSFDDPYVLERFVSAPSSLGTGILFASSASPPDAGQVVNPIIPANLTTAQQEWLLETEWAQRAFISSYMLSIIDNPSTFQQVHTLNIAGLSDRYLSMLKRSDFWDALPSLCDVTLMVIPGWRTVHKDEAGFVTTSAVNPVLGANMLFAILRDHIARRSNVRKLTVGWTAGGEHAEGLYARNKLLCPAPIMDLRVPSDRPASVNPAALVEADAALLRALLLELPHIERLRLKNCWITPSSLLQFVKVHDAYRLKELVLDSVSLTAMLRPNAPNANGNFVPHQAVAVQNAPPQAPMPAIPQFLPAHQQILQVYVHAQQLQLQQLHANAAALQQNHIAALQVQLQQQLQQMQMHNLILQHQGQGPNQALVPAPLQTPLQAQQHQPIHPTAIITNITHIAAQVNQLHHQITAGQHHPLGQQPMHAPIPAANLATTDYQSPLTARPREGSWMDIIDQISPGTNLSDFESNYSKADCNRQTSLREIEFISCGYAKLTHAPFDQTAIDLGQGAAAASRHPWFTRRMAALSPAMMSTKWTYLADIIQEVNSSEFTVLENGWNLRTGWEDDEEARAVEFDGLFPGGTGRFTGTIRYSDRMVDDVSGM</sequence>
<dbReference type="PROSITE" id="PS50181">
    <property type="entry name" value="FBOX"/>
    <property type="match status" value="1"/>
</dbReference>
<feature type="compositionally biased region" description="Basic and acidic residues" evidence="1">
    <location>
        <begin position="67"/>
        <end position="78"/>
    </location>
</feature>
<feature type="domain" description="F-box" evidence="2">
    <location>
        <begin position="191"/>
        <end position="236"/>
    </location>
</feature>
<organism evidence="3 4">
    <name type="scientific">Cochliobolus sativus</name>
    <name type="common">Common root rot and spot blotch fungus</name>
    <name type="synonym">Bipolaris sorokiniana</name>
    <dbReference type="NCBI Taxonomy" id="45130"/>
    <lineage>
        <taxon>Eukaryota</taxon>
        <taxon>Fungi</taxon>
        <taxon>Dikarya</taxon>
        <taxon>Ascomycota</taxon>
        <taxon>Pezizomycotina</taxon>
        <taxon>Dothideomycetes</taxon>
        <taxon>Pleosporomycetidae</taxon>
        <taxon>Pleosporales</taxon>
        <taxon>Pleosporineae</taxon>
        <taxon>Pleosporaceae</taxon>
        <taxon>Bipolaris</taxon>
    </lineage>
</organism>
<feature type="compositionally biased region" description="Polar residues" evidence="1">
    <location>
        <begin position="13"/>
        <end position="22"/>
    </location>
</feature>
<feature type="region of interest" description="Disordered" evidence="1">
    <location>
        <begin position="158"/>
        <end position="180"/>
    </location>
</feature>
<evidence type="ECO:0000256" key="1">
    <source>
        <dbReference type="SAM" id="MobiDB-lite"/>
    </source>
</evidence>
<dbReference type="CDD" id="cd09917">
    <property type="entry name" value="F-box_SF"/>
    <property type="match status" value="1"/>
</dbReference>
<accession>A0A8H5ZHP0</accession>
<protein>
    <recommendedName>
        <fullName evidence="2">F-box domain-containing protein</fullName>
    </recommendedName>
</protein>
<dbReference type="InterPro" id="IPR001810">
    <property type="entry name" value="F-box_dom"/>
</dbReference>
<name>A0A8H5ZHP0_COCSA</name>
<reference evidence="3" key="1">
    <citation type="submission" date="2019-11" db="EMBL/GenBank/DDBJ databases">
        <title>Bipolaris sorokiniana Genome sequencing.</title>
        <authorList>
            <person name="Wang H."/>
        </authorList>
    </citation>
    <scope>NUCLEOTIDE SEQUENCE</scope>
</reference>